<feature type="region of interest" description="Disordered" evidence="1">
    <location>
        <begin position="725"/>
        <end position="760"/>
    </location>
</feature>
<sequence length="959" mass="102069">MGVPGAGAIFNVFWQPINNIKTWLGKLGEGAVVAVAHPYVHNVAGFEDVIHDFNDKLEQKDGNVLTLFEGPSPNDKKAGEDRSAVGTDRDPVRGAAARRCKQRLEGRGIRCQLCKSEQDFEGILQASQGKLDAWVEHEGDAVLPMAEVKLRFDHDMVLLRIRADDKGKRVFQALDIGGLLGSLKLVDYMAKNTDIDKTLPELQTLFCTIMRCLAPGDYGQPLPAPAGLGYATLWELAQRAVRERGPRWLRMMKQDKGPDVLPEVLNFFKGPNPGFPKPGPPNMKALQLQAVASSGPYHDADGTARTALPMPLLAAEVVQQVAERILAPSSLAQRQVVQAEYQQDLQQRTAAYKQAVVAAVAQLLQQPEEQLAAAGITADAAERIEAATAALRVDESAVTGTLHPSTVAATVVCMAGGVGAHQAAGLFGKQSSSLLGALANRWLAEQLEAVEGAMQPEEAQRAATARRNGQLLLDAEALLLQHAPAEVAEQYSFAIEAAPEQFLALEQTRLLAANIAAVALAASLKTASNGCIRAAARCIQGSNPESIFRLARGALHWLWVAMLPGLDTSPEAEELRSGSGVSAAVAANHPEAAQLAAIAWVEQLWEAVLSKAAQLLAKGHITRQQARWAVKVAATLELPACFVAFMQRKGGQQGGGKRADPATAASVVLVSLGLVPSFLEVAPMFGRKDHSTAAKAVRTTGAPGTGGLVWLAQYLEKKGGSLELGRRGAGAGAGTGKKGKGKKNKASGSASGSGASKKQKKLLAGMGVPGAGGVINPYQRKVDVKKWLADQKAGAVVAVAHPYVHHVAGHEGIIDDFQKRLKKKDGNVLTLFEGPSPNDKKAGEDRSAVGTDRDPVRGAGARRCKQRLEDGGIRCKTCPSEQDFEGIRQARQARMGVAGRGFQGEISGWVEHDRDAVLPIVEVKLRFDCDVDLLRIRADEDGMAHCLNQVQVPSLAPDV</sequence>
<protein>
    <submittedName>
        <fullName evidence="2">Uncharacterized protein</fullName>
    </submittedName>
</protein>
<dbReference type="AlphaFoldDB" id="A0A2P6TBL4"/>
<feature type="compositionally biased region" description="Basic and acidic residues" evidence="1">
    <location>
        <begin position="838"/>
        <end position="856"/>
    </location>
</feature>
<organism evidence="2 3">
    <name type="scientific">Chlorella sorokiniana</name>
    <name type="common">Freshwater green alga</name>
    <dbReference type="NCBI Taxonomy" id="3076"/>
    <lineage>
        <taxon>Eukaryota</taxon>
        <taxon>Viridiplantae</taxon>
        <taxon>Chlorophyta</taxon>
        <taxon>core chlorophytes</taxon>
        <taxon>Trebouxiophyceae</taxon>
        <taxon>Chlorellales</taxon>
        <taxon>Chlorellaceae</taxon>
        <taxon>Chlorella clade</taxon>
        <taxon>Chlorella</taxon>
    </lineage>
</organism>
<evidence type="ECO:0000313" key="2">
    <source>
        <dbReference type="EMBL" id="PRW05931.1"/>
    </source>
</evidence>
<feature type="compositionally biased region" description="Basic and acidic residues" evidence="1">
    <location>
        <begin position="74"/>
        <end position="91"/>
    </location>
</feature>
<evidence type="ECO:0000313" key="3">
    <source>
        <dbReference type="Proteomes" id="UP000239899"/>
    </source>
</evidence>
<name>A0A2P6TBL4_CHLSO</name>
<proteinExistence type="predicted"/>
<comment type="caution">
    <text evidence="2">The sequence shown here is derived from an EMBL/GenBank/DDBJ whole genome shotgun (WGS) entry which is preliminary data.</text>
</comment>
<dbReference type="Proteomes" id="UP000239899">
    <property type="component" value="Unassembled WGS sequence"/>
</dbReference>
<gene>
    <name evidence="2" type="ORF">C2E21_9428</name>
</gene>
<reference evidence="2 3" key="1">
    <citation type="journal article" date="2018" name="Plant J.">
        <title>Genome sequences of Chlorella sorokiniana UTEX 1602 and Micractinium conductrix SAG 241.80: implications to maltose excretion by a green alga.</title>
        <authorList>
            <person name="Arriola M.B."/>
            <person name="Velmurugan N."/>
            <person name="Zhang Y."/>
            <person name="Plunkett M.H."/>
            <person name="Hondzo H."/>
            <person name="Barney B.M."/>
        </authorList>
    </citation>
    <scope>NUCLEOTIDE SEQUENCE [LARGE SCALE GENOMIC DNA]</scope>
    <source>
        <strain evidence="3">UTEX 1602</strain>
    </source>
</reference>
<accession>A0A2P6TBL4</accession>
<keyword evidence="3" id="KW-1185">Reference proteome</keyword>
<feature type="compositionally biased region" description="Low complexity" evidence="1">
    <location>
        <begin position="746"/>
        <end position="756"/>
    </location>
</feature>
<feature type="region of interest" description="Disordered" evidence="1">
    <location>
        <begin position="831"/>
        <end position="858"/>
    </location>
</feature>
<evidence type="ECO:0000256" key="1">
    <source>
        <dbReference type="SAM" id="MobiDB-lite"/>
    </source>
</evidence>
<dbReference type="EMBL" id="LHPG02000027">
    <property type="protein sequence ID" value="PRW05931.1"/>
    <property type="molecule type" value="Genomic_DNA"/>
</dbReference>
<feature type="region of interest" description="Disordered" evidence="1">
    <location>
        <begin position="68"/>
        <end position="91"/>
    </location>
</feature>
<feature type="compositionally biased region" description="Gly residues" evidence="1">
    <location>
        <begin position="727"/>
        <end position="736"/>
    </location>
</feature>